<dbReference type="PANTHER" id="PTHR32328:SF0">
    <property type="entry name" value="L-SERYL-TRNA(SEC) SELENIUM TRANSFERASE"/>
    <property type="match status" value="1"/>
</dbReference>
<dbReference type="AlphaFoldDB" id="A0A381TTM6"/>
<dbReference type="EMBL" id="UINC01004863">
    <property type="protein sequence ID" value="SVA17393.1"/>
    <property type="molecule type" value="Genomic_DNA"/>
</dbReference>
<evidence type="ECO:0000256" key="1">
    <source>
        <dbReference type="ARBA" id="ARBA00001933"/>
    </source>
</evidence>
<dbReference type="InterPro" id="IPR018319">
    <property type="entry name" value="SelA-like"/>
</dbReference>
<protein>
    <submittedName>
        <fullName evidence="3">Uncharacterized protein</fullName>
    </submittedName>
</protein>
<dbReference type="InterPro" id="IPR015421">
    <property type="entry name" value="PyrdxlP-dep_Trfase_major"/>
</dbReference>
<dbReference type="InterPro" id="IPR015424">
    <property type="entry name" value="PyrdxlP-dep_Trfase"/>
</dbReference>
<gene>
    <name evidence="3" type="ORF">METZ01_LOCUS70247</name>
</gene>
<organism evidence="3">
    <name type="scientific">marine metagenome</name>
    <dbReference type="NCBI Taxonomy" id="408172"/>
    <lineage>
        <taxon>unclassified sequences</taxon>
        <taxon>metagenomes</taxon>
        <taxon>ecological metagenomes</taxon>
    </lineage>
</organism>
<evidence type="ECO:0000313" key="3">
    <source>
        <dbReference type="EMBL" id="SVA17393.1"/>
    </source>
</evidence>
<evidence type="ECO:0000256" key="2">
    <source>
        <dbReference type="ARBA" id="ARBA00022898"/>
    </source>
</evidence>
<dbReference type="GO" id="GO:0004125">
    <property type="term" value="F:L-seryl-tRNA(Sec) selenium transferase activity"/>
    <property type="evidence" value="ECO:0007669"/>
    <property type="project" value="TreeGrafter"/>
</dbReference>
<dbReference type="PANTHER" id="PTHR32328">
    <property type="entry name" value="L-SERYL-TRNA(SEC) SELENIUM TRANSFERASE"/>
    <property type="match status" value="1"/>
</dbReference>
<accession>A0A381TTM6</accession>
<reference evidence="3" key="1">
    <citation type="submission" date="2018-05" db="EMBL/GenBank/DDBJ databases">
        <authorList>
            <person name="Lanie J.A."/>
            <person name="Ng W.-L."/>
            <person name="Kazmierczak K.M."/>
            <person name="Andrzejewski T.M."/>
            <person name="Davidsen T.M."/>
            <person name="Wayne K.J."/>
            <person name="Tettelin H."/>
            <person name="Glass J.I."/>
            <person name="Rusch D."/>
            <person name="Podicherti R."/>
            <person name="Tsui H.-C.T."/>
            <person name="Winkler M.E."/>
        </authorList>
    </citation>
    <scope>NUCLEOTIDE SEQUENCE</scope>
</reference>
<proteinExistence type="predicted"/>
<dbReference type="SUPFAM" id="SSF53383">
    <property type="entry name" value="PLP-dependent transferases"/>
    <property type="match status" value="1"/>
</dbReference>
<dbReference type="Gene3D" id="3.40.640.10">
    <property type="entry name" value="Type I PLP-dependent aspartate aminotransferase-like (Major domain)"/>
    <property type="match status" value="1"/>
</dbReference>
<dbReference type="Pfam" id="PF03841">
    <property type="entry name" value="SelA"/>
    <property type="match status" value="1"/>
</dbReference>
<sequence>MSSHSANRFYESLGVKKIINAGSWITVYGGSIMPPAVVQTMEEASNWFVDMHELNEKAGQFIADITGAEAGLVTAGSAAGMVLEAAACITGLDPAKAWSLPDTTGMKDEIIIQHAHRVNYDHNFRAAGASLIEIGNTGSTEEWELESSINENTAAVAHIFGPRQDGAIPLPRVVKIAHDNGIPVIVDAAAMLPPPENLRRFIAEGADMVSFSGGKGVLGPQSTGILCGKRELIEAAYLSSAPNSTGIGRSAKVCKEEIAGLMTALQLFIDADHESIAANWRSKSLHVVSSLDGIAGLKVQLIEADYDALDSDLNYASAEITFLKEWSGPTRDEVVQALISGNPSIRVGVGDSFRPSIWIIPVNVRDGEEEFIVSRLKEVMKV</sequence>
<comment type="cofactor">
    <cofactor evidence="1">
        <name>pyridoxal 5'-phosphate</name>
        <dbReference type="ChEBI" id="CHEBI:597326"/>
    </cofactor>
</comment>
<keyword evidence="2" id="KW-0663">Pyridoxal phosphate</keyword>
<name>A0A381TTM6_9ZZZZ</name>